<evidence type="ECO:0000313" key="2">
    <source>
        <dbReference type="EMBL" id="MQM05392.1"/>
    </source>
</evidence>
<feature type="compositionally biased region" description="Low complexity" evidence="1">
    <location>
        <begin position="44"/>
        <end position="59"/>
    </location>
</feature>
<evidence type="ECO:0000256" key="1">
    <source>
        <dbReference type="SAM" id="MobiDB-lite"/>
    </source>
</evidence>
<protein>
    <submittedName>
        <fullName evidence="2">Uncharacterized protein</fullName>
    </submittedName>
</protein>
<gene>
    <name evidence="2" type="ORF">Taro_038205</name>
</gene>
<keyword evidence="3" id="KW-1185">Reference proteome</keyword>
<proteinExistence type="predicted"/>
<dbReference type="Proteomes" id="UP000652761">
    <property type="component" value="Unassembled WGS sequence"/>
</dbReference>
<feature type="region of interest" description="Disordered" evidence="1">
    <location>
        <begin position="44"/>
        <end position="68"/>
    </location>
</feature>
<dbReference type="EMBL" id="NMUH01003402">
    <property type="protein sequence ID" value="MQM05392.1"/>
    <property type="molecule type" value="Genomic_DNA"/>
</dbReference>
<name>A0A843W623_COLES</name>
<organism evidence="2 3">
    <name type="scientific">Colocasia esculenta</name>
    <name type="common">Wild taro</name>
    <name type="synonym">Arum esculentum</name>
    <dbReference type="NCBI Taxonomy" id="4460"/>
    <lineage>
        <taxon>Eukaryota</taxon>
        <taxon>Viridiplantae</taxon>
        <taxon>Streptophyta</taxon>
        <taxon>Embryophyta</taxon>
        <taxon>Tracheophyta</taxon>
        <taxon>Spermatophyta</taxon>
        <taxon>Magnoliopsida</taxon>
        <taxon>Liliopsida</taxon>
        <taxon>Araceae</taxon>
        <taxon>Aroideae</taxon>
        <taxon>Colocasieae</taxon>
        <taxon>Colocasia</taxon>
    </lineage>
</organism>
<evidence type="ECO:0000313" key="3">
    <source>
        <dbReference type="Proteomes" id="UP000652761"/>
    </source>
</evidence>
<sequence length="163" mass="18146">MAHAYGGIGLCRSLSLPPLSRSLPLPHLKSFLSLPLFSPSVPSAPSWGRGTGRQGPTRGVTEKRLPDGQQWNVSLVRGNGVGPTVDHFTSHMGVVSKMYCKIWQKDFAKLPWERTEKIDREMLAHMSAMHRSWHSKKKKRHFNGKCLDDTISSVPAGVDSSDW</sequence>
<reference evidence="2" key="1">
    <citation type="submission" date="2017-07" db="EMBL/GenBank/DDBJ databases">
        <title>Taro Niue Genome Assembly and Annotation.</title>
        <authorList>
            <person name="Atibalentja N."/>
            <person name="Keating K."/>
            <person name="Fields C.J."/>
        </authorList>
    </citation>
    <scope>NUCLEOTIDE SEQUENCE</scope>
    <source>
        <strain evidence="2">Niue_2</strain>
        <tissue evidence="2">Leaf</tissue>
    </source>
</reference>
<dbReference type="AlphaFoldDB" id="A0A843W623"/>
<comment type="caution">
    <text evidence="2">The sequence shown here is derived from an EMBL/GenBank/DDBJ whole genome shotgun (WGS) entry which is preliminary data.</text>
</comment>
<accession>A0A843W623</accession>